<dbReference type="PANTHER" id="PTHR15217:SF0">
    <property type="entry name" value="PRE-MRNA-SPLICING REGULATOR WTAP"/>
    <property type="match status" value="1"/>
</dbReference>
<protein>
    <submittedName>
        <fullName evidence="8">EOG090X0FYD</fullName>
    </submittedName>
</protein>
<evidence type="ECO:0000256" key="1">
    <source>
        <dbReference type="ARBA" id="ARBA00004123"/>
    </source>
</evidence>
<dbReference type="PANTHER" id="PTHR15217">
    <property type="entry name" value="WILMS' TUMOR 1-ASSOCIATING PROTEIN"/>
    <property type="match status" value="1"/>
</dbReference>
<keyword evidence="4" id="KW-0508">mRNA splicing</keyword>
<feature type="coiled-coil region" evidence="6">
    <location>
        <begin position="208"/>
        <end position="269"/>
    </location>
</feature>
<evidence type="ECO:0000313" key="8">
    <source>
        <dbReference type="EMBL" id="SVE84574.1"/>
    </source>
</evidence>
<feature type="compositionally biased region" description="Polar residues" evidence="7">
    <location>
        <begin position="119"/>
        <end position="133"/>
    </location>
</feature>
<feature type="compositionally biased region" description="Polar residues" evidence="7">
    <location>
        <begin position="44"/>
        <end position="64"/>
    </location>
</feature>
<accession>A0A4Y7MV90</accession>
<sequence length="437" mass="48964">MSERSRSQIVEYSPQSQSSSSGFDSKNTSQQNQSSQSGSGQSQLMATNFSSSTLWGTSPPSQITSGESTYVNWPVKALATPSLSLLDASVDNHYEFDTTQSPNETGLQDSTLHTATFIPPTTTRAVDLSTDSSGPGPGRHRKVGPIPARSENIEARVQAMKEEFQEYRKRRARGLLETLTPVREFEEKLKHSISSESGRRENFLLMRLNSKEQEIQDLIVQIQELKSSQAGNSTSLRSSLLDPSVNVLIQHLRKELDKAKSAFEETQNELSAWKFTPDSNTGKRLMAKCRLLYQENEELGRMISSGRLAKLEGDLALQRNFSEEMKKSQSELDEFLLELDEDVEGMQSTIYFLQQQLRQTRDQLSAAQKENELLRNTSTNTANTGADEEKSPVNSSQSENQLNERMCEPSYLQSNSSHLMNDSDRCNGPLQPSFHND</sequence>
<dbReference type="GO" id="GO:0000381">
    <property type="term" value="P:regulation of alternative mRNA splicing, via spliceosome"/>
    <property type="evidence" value="ECO:0007669"/>
    <property type="project" value="InterPro"/>
</dbReference>
<feature type="compositionally biased region" description="Polar residues" evidence="7">
    <location>
        <begin position="392"/>
        <end position="403"/>
    </location>
</feature>
<feature type="region of interest" description="Disordered" evidence="7">
    <location>
        <begin position="119"/>
        <end position="145"/>
    </location>
</feature>
<feature type="compositionally biased region" description="Polar residues" evidence="7">
    <location>
        <begin position="411"/>
        <end position="420"/>
    </location>
</feature>
<dbReference type="GO" id="GO:0008380">
    <property type="term" value="P:RNA splicing"/>
    <property type="evidence" value="ECO:0007669"/>
    <property type="project" value="UniProtKB-KW"/>
</dbReference>
<evidence type="ECO:0000256" key="4">
    <source>
        <dbReference type="ARBA" id="ARBA00023187"/>
    </source>
</evidence>
<evidence type="ECO:0000256" key="2">
    <source>
        <dbReference type="ARBA" id="ARBA00010313"/>
    </source>
</evidence>
<dbReference type="InterPro" id="IPR033757">
    <property type="entry name" value="WTAP"/>
</dbReference>
<dbReference type="OrthoDB" id="3366661at2759"/>
<feature type="region of interest" description="Disordered" evidence="7">
    <location>
        <begin position="371"/>
        <end position="437"/>
    </location>
</feature>
<dbReference type="GO" id="GO:0006397">
    <property type="term" value="P:mRNA processing"/>
    <property type="evidence" value="ECO:0007669"/>
    <property type="project" value="UniProtKB-KW"/>
</dbReference>
<evidence type="ECO:0000256" key="6">
    <source>
        <dbReference type="SAM" id="Coils"/>
    </source>
</evidence>
<keyword evidence="6" id="KW-0175">Coiled coil</keyword>
<comment type="similarity">
    <text evidence="2">Belongs to the fl(2)d family.</text>
</comment>
<dbReference type="GO" id="GO:0005634">
    <property type="term" value="C:nucleus"/>
    <property type="evidence" value="ECO:0007669"/>
    <property type="project" value="UniProtKB-SubCell"/>
</dbReference>
<keyword evidence="3" id="KW-0507">mRNA processing</keyword>
<proteinExistence type="evidence at transcript level"/>
<gene>
    <name evidence="8" type="primary">EOG090X0FYD</name>
</gene>
<dbReference type="GO" id="GO:0016556">
    <property type="term" value="P:mRNA modification"/>
    <property type="evidence" value="ECO:0007669"/>
    <property type="project" value="InterPro"/>
</dbReference>
<dbReference type="AlphaFoldDB" id="A0A4Y7MV90"/>
<name>A0A4Y7MV90_DAPPU</name>
<evidence type="ECO:0000256" key="7">
    <source>
        <dbReference type="SAM" id="MobiDB-lite"/>
    </source>
</evidence>
<comment type="subcellular location">
    <subcellularLocation>
        <location evidence="1">Nucleus</location>
    </subcellularLocation>
</comment>
<dbReference type="Pfam" id="PF17098">
    <property type="entry name" value="Wtap"/>
    <property type="match status" value="1"/>
</dbReference>
<organism evidence="8">
    <name type="scientific">Daphnia pulex</name>
    <name type="common">Water flea</name>
    <dbReference type="NCBI Taxonomy" id="6669"/>
    <lineage>
        <taxon>Eukaryota</taxon>
        <taxon>Metazoa</taxon>
        <taxon>Ecdysozoa</taxon>
        <taxon>Arthropoda</taxon>
        <taxon>Crustacea</taxon>
        <taxon>Branchiopoda</taxon>
        <taxon>Diplostraca</taxon>
        <taxon>Cladocera</taxon>
        <taxon>Anomopoda</taxon>
        <taxon>Daphniidae</taxon>
        <taxon>Daphnia</taxon>
    </lineage>
</organism>
<evidence type="ECO:0000256" key="5">
    <source>
        <dbReference type="ARBA" id="ARBA00023242"/>
    </source>
</evidence>
<evidence type="ECO:0000256" key="3">
    <source>
        <dbReference type="ARBA" id="ARBA00022664"/>
    </source>
</evidence>
<feature type="compositionally biased region" description="Low complexity" evidence="7">
    <location>
        <begin position="29"/>
        <end position="43"/>
    </location>
</feature>
<keyword evidence="5" id="KW-0539">Nucleus</keyword>
<reference evidence="8" key="1">
    <citation type="submission" date="2018-08" db="EMBL/GenBank/DDBJ databases">
        <authorList>
            <person name="Cornetti L."/>
        </authorList>
    </citation>
    <scope>NUCLEOTIDE SEQUENCE</scope>
    <source>
        <strain evidence="8">PA42</strain>
    </source>
</reference>
<dbReference type="EMBL" id="LR014955">
    <property type="protein sequence ID" value="SVE84574.1"/>
    <property type="molecule type" value="mRNA"/>
</dbReference>
<feature type="compositionally biased region" description="Polar residues" evidence="7">
    <location>
        <begin position="374"/>
        <end position="384"/>
    </location>
</feature>
<feature type="region of interest" description="Disordered" evidence="7">
    <location>
        <begin position="1"/>
        <end position="64"/>
    </location>
</feature>